<proteinExistence type="predicted"/>
<dbReference type="InterPro" id="IPR010419">
    <property type="entry name" value="CO_DH_gsu"/>
</dbReference>
<dbReference type="Proteomes" id="UP000264036">
    <property type="component" value="Unassembled WGS sequence"/>
</dbReference>
<reference evidence="2 3" key="1">
    <citation type="journal article" date="2018" name="Nat. Biotechnol.">
        <title>A standardized bacterial taxonomy based on genome phylogeny substantially revises the tree of life.</title>
        <authorList>
            <person name="Parks D.H."/>
            <person name="Chuvochina M."/>
            <person name="Waite D.W."/>
            <person name="Rinke C."/>
            <person name="Skarshewski A."/>
            <person name="Chaumeil P.A."/>
            <person name="Hugenholtz P."/>
        </authorList>
    </citation>
    <scope>NUCLEOTIDE SEQUENCE [LARGE SCALE GENOMIC DNA]</scope>
    <source>
        <strain evidence="2">UBA10707</strain>
    </source>
</reference>
<dbReference type="InterPro" id="IPR023393">
    <property type="entry name" value="START-like_dom_sf"/>
</dbReference>
<protein>
    <recommendedName>
        <fullName evidence="4">Carbon monoxide dehydrogenase</fullName>
    </recommendedName>
</protein>
<dbReference type="AlphaFoldDB" id="A0A356LIS5"/>
<evidence type="ECO:0000313" key="2">
    <source>
        <dbReference type="EMBL" id="HBP30749.1"/>
    </source>
</evidence>
<dbReference type="SUPFAM" id="SSF55961">
    <property type="entry name" value="Bet v1-like"/>
    <property type="match status" value="1"/>
</dbReference>
<dbReference type="CDD" id="cd07823">
    <property type="entry name" value="SRPBCC_5"/>
    <property type="match status" value="1"/>
</dbReference>
<evidence type="ECO:0000313" key="3">
    <source>
        <dbReference type="Proteomes" id="UP000264036"/>
    </source>
</evidence>
<sequence>MRTGSVKNWPATCAAVPAIKASCVPSPRCSGPTHGRRSRMQLEQSITVAVAPEQVWAAFHDPQLLVSCLPGASLRGPVQEGRLPLLFKVKLGPIGAAFSGEGALALDEVTHTGAISGQAADGKTNSRVKGEAGFAVKPAPEGTQVDVTVNFTITGSLAQFSREGIVRGLADQLTRQFAANLQNRITESAVVVPAAAVPLSDATTSPSEEASATPHEPPTNRSSKAPALNVFALLGAMFKDYWRRLFEKQS</sequence>
<dbReference type="PANTHER" id="PTHR38588:SF1">
    <property type="entry name" value="BLL0334 PROTEIN"/>
    <property type="match status" value="1"/>
</dbReference>
<organism evidence="2 3">
    <name type="scientific">Advenella kashmirensis</name>
    <dbReference type="NCBI Taxonomy" id="310575"/>
    <lineage>
        <taxon>Bacteria</taxon>
        <taxon>Pseudomonadati</taxon>
        <taxon>Pseudomonadota</taxon>
        <taxon>Betaproteobacteria</taxon>
        <taxon>Burkholderiales</taxon>
        <taxon>Alcaligenaceae</taxon>
    </lineage>
</organism>
<gene>
    <name evidence="2" type="ORF">DD666_15180</name>
</gene>
<evidence type="ECO:0008006" key="4">
    <source>
        <dbReference type="Google" id="ProtNLM"/>
    </source>
</evidence>
<dbReference type="Pfam" id="PF06240">
    <property type="entry name" value="COXG"/>
    <property type="match status" value="1"/>
</dbReference>
<feature type="region of interest" description="Disordered" evidence="1">
    <location>
        <begin position="201"/>
        <end position="224"/>
    </location>
</feature>
<evidence type="ECO:0000256" key="1">
    <source>
        <dbReference type="SAM" id="MobiDB-lite"/>
    </source>
</evidence>
<dbReference type="PANTHER" id="PTHR38588">
    <property type="entry name" value="BLL0334 PROTEIN"/>
    <property type="match status" value="1"/>
</dbReference>
<comment type="caution">
    <text evidence="2">The sequence shown here is derived from an EMBL/GenBank/DDBJ whole genome shotgun (WGS) entry which is preliminary data.</text>
</comment>
<dbReference type="EMBL" id="DOEK01000030">
    <property type="protein sequence ID" value="HBP30749.1"/>
    <property type="molecule type" value="Genomic_DNA"/>
</dbReference>
<accession>A0A356LIS5</accession>
<name>A0A356LIS5_9BURK</name>
<feature type="compositionally biased region" description="Polar residues" evidence="1">
    <location>
        <begin position="201"/>
        <end position="210"/>
    </location>
</feature>
<dbReference type="Gene3D" id="3.30.530.20">
    <property type="match status" value="1"/>
</dbReference>